<dbReference type="Gene3D" id="3.40.630.30">
    <property type="match status" value="1"/>
</dbReference>
<dbReference type="OrthoDB" id="5405911at2"/>
<dbReference type="Pfam" id="PF14542">
    <property type="entry name" value="Acetyltransf_CG"/>
    <property type="match status" value="1"/>
</dbReference>
<gene>
    <name evidence="2" type="ORF">NCTC10437_00059</name>
</gene>
<proteinExistence type="predicted"/>
<dbReference type="STRING" id="1791.GCA_001049355_05576"/>
<name>A0A448IEL9_MYCAU</name>
<organism evidence="2 3">
    <name type="scientific">Mycolicibacterium aurum</name>
    <name type="common">Mycobacterium aurum</name>
    <dbReference type="NCBI Taxonomy" id="1791"/>
    <lineage>
        <taxon>Bacteria</taxon>
        <taxon>Bacillati</taxon>
        <taxon>Actinomycetota</taxon>
        <taxon>Actinomycetes</taxon>
        <taxon>Mycobacteriales</taxon>
        <taxon>Mycobacteriaceae</taxon>
        <taxon>Mycolicibacterium</taxon>
    </lineage>
</organism>
<accession>A0A448IEL9</accession>
<keyword evidence="3" id="KW-1185">Reference proteome</keyword>
<dbReference type="EMBL" id="LR134356">
    <property type="protein sequence ID" value="VEG50953.1"/>
    <property type="molecule type" value="Genomic_DNA"/>
</dbReference>
<protein>
    <submittedName>
        <fullName evidence="2">Acetyltransferase</fullName>
    </submittedName>
</protein>
<feature type="domain" description="N-acetyltransferase" evidence="1">
    <location>
        <begin position="11"/>
        <end position="101"/>
    </location>
</feature>
<evidence type="ECO:0000313" key="2">
    <source>
        <dbReference type="EMBL" id="VEG50953.1"/>
    </source>
</evidence>
<reference evidence="2 3" key="1">
    <citation type="submission" date="2018-12" db="EMBL/GenBank/DDBJ databases">
        <authorList>
            <consortium name="Pathogen Informatics"/>
        </authorList>
    </citation>
    <scope>NUCLEOTIDE SEQUENCE [LARGE SCALE GENOMIC DNA]</scope>
    <source>
        <strain evidence="2 3">NCTC10437</strain>
    </source>
</reference>
<dbReference type="PANTHER" id="PTHR31435:SF10">
    <property type="entry name" value="BSR4717 PROTEIN"/>
    <property type="match status" value="1"/>
</dbReference>
<dbReference type="RefSeq" id="WP_048635398.1">
    <property type="nucleotide sequence ID" value="NZ_CVQQ01000031.1"/>
</dbReference>
<sequence length="114" mass="12022">MTTDKTGAPTEVTAEADRFTISVDGAEAGFTEFIDRATDSGGQRIFPHTEIDEAFGGRGLATILVGEALDATRAAGLRIVPVCSMVAGYIDKHPEFGELVDPITTDVKRALSGH</sequence>
<dbReference type="KEGG" id="mauu:NCTC10437_00059"/>
<dbReference type="PROSITE" id="PS51729">
    <property type="entry name" value="GNAT_YJDJ"/>
    <property type="match status" value="1"/>
</dbReference>
<dbReference type="GO" id="GO:0016740">
    <property type="term" value="F:transferase activity"/>
    <property type="evidence" value="ECO:0007669"/>
    <property type="project" value="UniProtKB-KW"/>
</dbReference>
<dbReference type="InterPro" id="IPR016181">
    <property type="entry name" value="Acyl_CoA_acyltransferase"/>
</dbReference>
<dbReference type="AlphaFoldDB" id="A0A448IEL9"/>
<evidence type="ECO:0000313" key="3">
    <source>
        <dbReference type="Proteomes" id="UP000279306"/>
    </source>
</evidence>
<dbReference type="InterPro" id="IPR045057">
    <property type="entry name" value="Gcn5-rel_NAT"/>
</dbReference>
<keyword evidence="2" id="KW-0808">Transferase</keyword>
<dbReference type="PANTHER" id="PTHR31435">
    <property type="entry name" value="PROTEIN NATD1"/>
    <property type="match status" value="1"/>
</dbReference>
<dbReference type="InterPro" id="IPR031165">
    <property type="entry name" value="GNAT_YJDJ"/>
</dbReference>
<evidence type="ECO:0000259" key="1">
    <source>
        <dbReference type="PROSITE" id="PS51729"/>
    </source>
</evidence>
<dbReference type="Proteomes" id="UP000279306">
    <property type="component" value="Chromosome"/>
</dbReference>
<dbReference type="SUPFAM" id="SSF55729">
    <property type="entry name" value="Acyl-CoA N-acyltransferases (Nat)"/>
    <property type="match status" value="1"/>
</dbReference>